<dbReference type="AlphaFoldDB" id="A0AB34J2X8"/>
<dbReference type="Proteomes" id="UP001515480">
    <property type="component" value="Unassembled WGS sequence"/>
</dbReference>
<evidence type="ECO:0000313" key="2">
    <source>
        <dbReference type="EMBL" id="KAL1510920.1"/>
    </source>
</evidence>
<feature type="region of interest" description="Disordered" evidence="1">
    <location>
        <begin position="68"/>
        <end position="108"/>
    </location>
</feature>
<gene>
    <name evidence="2" type="ORF">AB1Y20_005749</name>
</gene>
<proteinExistence type="predicted"/>
<feature type="region of interest" description="Disordered" evidence="1">
    <location>
        <begin position="1"/>
        <end position="37"/>
    </location>
</feature>
<comment type="caution">
    <text evidence="2">The sequence shown here is derived from an EMBL/GenBank/DDBJ whole genome shotgun (WGS) entry which is preliminary data.</text>
</comment>
<accession>A0AB34J2X8</accession>
<keyword evidence="3" id="KW-1185">Reference proteome</keyword>
<evidence type="ECO:0008006" key="4">
    <source>
        <dbReference type="Google" id="ProtNLM"/>
    </source>
</evidence>
<reference evidence="2 3" key="1">
    <citation type="journal article" date="2024" name="Science">
        <title>Giant polyketide synthase enzymes in the biosynthesis of giant marine polyether toxins.</title>
        <authorList>
            <person name="Fallon T.R."/>
            <person name="Shende V.V."/>
            <person name="Wierzbicki I.H."/>
            <person name="Pendleton A.L."/>
            <person name="Watervoot N.F."/>
            <person name="Auber R.P."/>
            <person name="Gonzalez D.J."/>
            <person name="Wisecaver J.H."/>
            <person name="Moore B.S."/>
        </authorList>
    </citation>
    <scope>NUCLEOTIDE SEQUENCE [LARGE SCALE GENOMIC DNA]</scope>
    <source>
        <strain evidence="2 3">12B1</strain>
    </source>
</reference>
<dbReference type="EMBL" id="JBGBPQ010000014">
    <property type="protein sequence ID" value="KAL1510920.1"/>
    <property type="molecule type" value="Genomic_DNA"/>
</dbReference>
<sequence>MQIPVIPGFARLRQENASPSGSLSARLDRPRDASLRAPLTARPLGVTPRSTAMLGPRPHTNGLIGGEEAVASAPGSRSPRRVSPCATRKSHASDVHPTKLKGRCGGEGSGVEGCLQSPLASELDWLPRASGTLVTIDDREQGELVGPSHRDDEWEVRCASGATRRVPAHAVKRVAARHGDTARVVHGDGQGSIGVVLSIEDGRALIRSTDGARRVKLLPLDALAVLTQHMCVPVDYRLFEKSASID</sequence>
<evidence type="ECO:0000256" key="1">
    <source>
        <dbReference type="SAM" id="MobiDB-lite"/>
    </source>
</evidence>
<organism evidence="2 3">
    <name type="scientific">Prymnesium parvum</name>
    <name type="common">Toxic golden alga</name>
    <dbReference type="NCBI Taxonomy" id="97485"/>
    <lineage>
        <taxon>Eukaryota</taxon>
        <taxon>Haptista</taxon>
        <taxon>Haptophyta</taxon>
        <taxon>Prymnesiophyceae</taxon>
        <taxon>Prymnesiales</taxon>
        <taxon>Prymnesiaceae</taxon>
        <taxon>Prymnesium</taxon>
    </lineage>
</organism>
<evidence type="ECO:0000313" key="3">
    <source>
        <dbReference type="Proteomes" id="UP001515480"/>
    </source>
</evidence>
<protein>
    <recommendedName>
        <fullName evidence="4">KOW domain-containing protein</fullName>
    </recommendedName>
</protein>
<name>A0AB34J2X8_PRYPA</name>